<dbReference type="InterPro" id="IPR018114">
    <property type="entry name" value="TRYPSIN_HIS"/>
</dbReference>
<evidence type="ECO:0000256" key="2">
    <source>
        <dbReference type="ARBA" id="ARBA00022729"/>
    </source>
</evidence>
<dbReference type="AlphaFoldDB" id="A0A7I8WCP3"/>
<feature type="chain" id="PRO_5029614229" evidence="7">
    <location>
        <begin position="23"/>
        <end position="275"/>
    </location>
</feature>
<dbReference type="InterPro" id="IPR001254">
    <property type="entry name" value="Trypsin_dom"/>
</dbReference>
<sequence>MLQLHAVMKTFILIAVLPCVFAQWLSDCGKSKYDNPAPEQQTDRFGRIVGGWQSRLNEFPYQLRITMFDRHHCGAVLVNRNWALTAAHCVPSESPNGLKLYAGSHTRSDPPSSEQESTILQIKNHPSFNDPLLWSNDISLLRIASPFTFNENVTVACEPRTEDYVNKTTTISGWGGTMSGELPTDEFRYTNVEVVAQQICSEPYPDQLDESMICAAKLGRDTCQGDSGGPLAYNRDGRFEVIGITSWGRGCALPTHPGVYAKVSHQLAWIKENAD</sequence>
<dbReference type="InterPro" id="IPR009003">
    <property type="entry name" value="Peptidase_S1_PA"/>
</dbReference>
<reference evidence="9 10" key="1">
    <citation type="submission" date="2020-08" db="EMBL/GenBank/DDBJ databases">
        <authorList>
            <person name="Hejnol A."/>
        </authorList>
    </citation>
    <scope>NUCLEOTIDE SEQUENCE [LARGE SCALE GENOMIC DNA]</scope>
</reference>
<dbReference type="InterPro" id="IPR043504">
    <property type="entry name" value="Peptidase_S1_PA_chymotrypsin"/>
</dbReference>
<dbReference type="GO" id="GO:0004252">
    <property type="term" value="F:serine-type endopeptidase activity"/>
    <property type="evidence" value="ECO:0007669"/>
    <property type="project" value="InterPro"/>
</dbReference>
<keyword evidence="5" id="KW-1015">Disulfide bond</keyword>
<evidence type="ECO:0000256" key="3">
    <source>
        <dbReference type="ARBA" id="ARBA00022801"/>
    </source>
</evidence>
<dbReference type="PANTHER" id="PTHR24252:SF18">
    <property type="entry name" value="OVOCHYMASE 1"/>
    <property type="match status" value="1"/>
</dbReference>
<dbReference type="FunFam" id="2.40.10.10:FF:000120">
    <property type="entry name" value="Putative serine protease"/>
    <property type="match status" value="1"/>
</dbReference>
<dbReference type="InterPro" id="IPR001314">
    <property type="entry name" value="Peptidase_S1A"/>
</dbReference>
<dbReference type="GO" id="GO:0006508">
    <property type="term" value="P:proteolysis"/>
    <property type="evidence" value="ECO:0007669"/>
    <property type="project" value="UniProtKB-KW"/>
</dbReference>
<name>A0A7I8WCP3_9ANNE</name>
<evidence type="ECO:0000259" key="8">
    <source>
        <dbReference type="PROSITE" id="PS50240"/>
    </source>
</evidence>
<comment type="caution">
    <text evidence="9">The sequence shown here is derived from an EMBL/GenBank/DDBJ whole genome shotgun (WGS) entry which is preliminary data.</text>
</comment>
<dbReference type="OrthoDB" id="6052809at2759"/>
<dbReference type="PROSITE" id="PS50240">
    <property type="entry name" value="TRYPSIN_DOM"/>
    <property type="match status" value="1"/>
</dbReference>
<dbReference type="InterPro" id="IPR033116">
    <property type="entry name" value="TRYPSIN_SER"/>
</dbReference>
<evidence type="ECO:0000256" key="5">
    <source>
        <dbReference type="ARBA" id="ARBA00023157"/>
    </source>
</evidence>
<dbReference type="PRINTS" id="PR00722">
    <property type="entry name" value="CHYMOTRYPSIN"/>
</dbReference>
<dbReference type="SUPFAM" id="SSF50494">
    <property type="entry name" value="Trypsin-like serine proteases"/>
    <property type="match status" value="1"/>
</dbReference>
<dbReference type="PANTHER" id="PTHR24252">
    <property type="entry name" value="ACROSIN-RELATED"/>
    <property type="match status" value="1"/>
</dbReference>
<dbReference type="CDD" id="cd00190">
    <property type="entry name" value="Tryp_SPc"/>
    <property type="match status" value="1"/>
</dbReference>
<gene>
    <name evidence="9" type="ORF">DGYR_LOCUS13252</name>
</gene>
<dbReference type="Pfam" id="PF00089">
    <property type="entry name" value="Trypsin"/>
    <property type="match status" value="1"/>
</dbReference>
<proteinExistence type="predicted"/>
<keyword evidence="10" id="KW-1185">Reference proteome</keyword>
<dbReference type="EMBL" id="CAJFCJ010000030">
    <property type="protein sequence ID" value="CAD5125959.1"/>
    <property type="molecule type" value="Genomic_DNA"/>
</dbReference>
<keyword evidence="1 6" id="KW-0645">Protease</keyword>
<accession>A0A7I8WCP3</accession>
<dbReference type="Proteomes" id="UP000549394">
    <property type="component" value="Unassembled WGS sequence"/>
</dbReference>
<evidence type="ECO:0000313" key="9">
    <source>
        <dbReference type="EMBL" id="CAD5125959.1"/>
    </source>
</evidence>
<keyword evidence="2 7" id="KW-0732">Signal</keyword>
<evidence type="ECO:0000256" key="6">
    <source>
        <dbReference type="RuleBase" id="RU363034"/>
    </source>
</evidence>
<evidence type="ECO:0000256" key="1">
    <source>
        <dbReference type="ARBA" id="ARBA00022670"/>
    </source>
</evidence>
<dbReference type="PROSITE" id="PS00134">
    <property type="entry name" value="TRYPSIN_HIS"/>
    <property type="match status" value="1"/>
</dbReference>
<dbReference type="PROSITE" id="PS00135">
    <property type="entry name" value="TRYPSIN_SER"/>
    <property type="match status" value="1"/>
</dbReference>
<protein>
    <submittedName>
        <fullName evidence="9">DgyrCDS14142</fullName>
    </submittedName>
</protein>
<evidence type="ECO:0000313" key="10">
    <source>
        <dbReference type="Proteomes" id="UP000549394"/>
    </source>
</evidence>
<feature type="signal peptide" evidence="7">
    <location>
        <begin position="1"/>
        <end position="22"/>
    </location>
</feature>
<evidence type="ECO:0000256" key="7">
    <source>
        <dbReference type="SAM" id="SignalP"/>
    </source>
</evidence>
<organism evidence="9 10">
    <name type="scientific">Dimorphilus gyrociliatus</name>
    <dbReference type="NCBI Taxonomy" id="2664684"/>
    <lineage>
        <taxon>Eukaryota</taxon>
        <taxon>Metazoa</taxon>
        <taxon>Spiralia</taxon>
        <taxon>Lophotrochozoa</taxon>
        <taxon>Annelida</taxon>
        <taxon>Polychaeta</taxon>
        <taxon>Polychaeta incertae sedis</taxon>
        <taxon>Dinophilidae</taxon>
        <taxon>Dimorphilus</taxon>
    </lineage>
</organism>
<keyword evidence="4 6" id="KW-0720">Serine protease</keyword>
<evidence type="ECO:0000256" key="4">
    <source>
        <dbReference type="ARBA" id="ARBA00022825"/>
    </source>
</evidence>
<keyword evidence="3 6" id="KW-0378">Hydrolase</keyword>
<dbReference type="SMART" id="SM00020">
    <property type="entry name" value="Tryp_SPc"/>
    <property type="match status" value="1"/>
</dbReference>
<dbReference type="Gene3D" id="2.40.10.10">
    <property type="entry name" value="Trypsin-like serine proteases"/>
    <property type="match status" value="1"/>
</dbReference>
<feature type="domain" description="Peptidase S1" evidence="8">
    <location>
        <begin position="48"/>
        <end position="275"/>
    </location>
</feature>